<reference evidence="1" key="2">
    <citation type="journal article" date="2022" name="BMC Genomics">
        <title>Comparative genome analysis of mycobacteria focusing on tRNA and non-coding RNA.</title>
        <authorList>
            <person name="Behra P.R.K."/>
            <person name="Pettersson B.M.F."/>
            <person name="Ramesh M."/>
            <person name="Das S."/>
            <person name="Dasgupta S."/>
            <person name="Kirsebom L.A."/>
        </authorList>
    </citation>
    <scope>NUCLEOTIDE SEQUENCE</scope>
    <source>
        <strain evidence="1">DSM 44615</strain>
    </source>
</reference>
<name>A0A9X2YKU1_9MYCO</name>
<dbReference type="EMBL" id="JACKSJ010000009">
    <property type="protein sequence ID" value="MCV7168417.1"/>
    <property type="molecule type" value="Genomic_DNA"/>
</dbReference>
<dbReference type="RefSeq" id="WP_264010610.1">
    <property type="nucleotide sequence ID" value="NZ_JACKSJ010000009.1"/>
</dbReference>
<evidence type="ECO:0000313" key="2">
    <source>
        <dbReference type="Proteomes" id="UP001140293"/>
    </source>
</evidence>
<dbReference type="InterPro" id="IPR014719">
    <property type="entry name" value="Ribosomal_bL12_C/ClpS-like"/>
</dbReference>
<keyword evidence="1" id="KW-0687">Ribonucleoprotein</keyword>
<proteinExistence type="predicted"/>
<reference evidence="1" key="1">
    <citation type="submission" date="2020-07" db="EMBL/GenBank/DDBJ databases">
        <authorList>
            <person name="Pettersson B.M.F."/>
            <person name="Behra P.R.K."/>
            <person name="Ramesh M."/>
            <person name="Das S."/>
            <person name="Dasgupta S."/>
            <person name="Kirsebom L.A."/>
        </authorList>
    </citation>
    <scope>NUCLEOTIDE SEQUENCE</scope>
    <source>
        <strain evidence="1">DSM 44615</strain>
    </source>
</reference>
<accession>A0A9X2YKU1</accession>
<gene>
    <name evidence="1" type="ORF">H7I41_00625</name>
</gene>
<comment type="caution">
    <text evidence="1">The sequence shown here is derived from an EMBL/GenBank/DDBJ whole genome shotgun (WGS) entry which is preliminary data.</text>
</comment>
<sequence length="89" mass="9680">MGMFSSSDGGDELRDRVAQLEHRVALLERAVRGYGIPIPVAYEGAPSEAQVSPKVRQLVMDGKKLEAIKALVEETGMGLKDAKDIVDRL</sequence>
<keyword evidence="2" id="KW-1185">Reference proteome</keyword>
<evidence type="ECO:0000313" key="1">
    <source>
        <dbReference type="EMBL" id="MCV7168417.1"/>
    </source>
</evidence>
<dbReference type="Proteomes" id="UP001140293">
    <property type="component" value="Unassembled WGS sequence"/>
</dbReference>
<keyword evidence="1" id="KW-0689">Ribosomal protein</keyword>
<dbReference type="GO" id="GO:0005840">
    <property type="term" value="C:ribosome"/>
    <property type="evidence" value="ECO:0007669"/>
    <property type="project" value="UniProtKB-KW"/>
</dbReference>
<dbReference type="Gene3D" id="3.30.1390.10">
    <property type="match status" value="1"/>
</dbReference>
<protein>
    <submittedName>
        <fullName evidence="1">Ribosomal protein L7/L12</fullName>
    </submittedName>
</protein>
<organism evidence="1 2">
    <name type="scientific">[Mycobacterium] manitobense</name>
    <dbReference type="NCBI Taxonomy" id="190147"/>
    <lineage>
        <taxon>Bacteria</taxon>
        <taxon>Bacillati</taxon>
        <taxon>Actinomycetota</taxon>
        <taxon>Actinomycetes</taxon>
        <taxon>Mycobacteriales</taxon>
        <taxon>Mycobacteriaceae</taxon>
        <taxon>Mycolicibacterium</taxon>
    </lineage>
</organism>
<dbReference type="AlphaFoldDB" id="A0A9X2YKU1"/>